<proteinExistence type="predicted"/>
<feature type="domain" description="Peptidase C51" evidence="1">
    <location>
        <begin position="137"/>
        <end position="232"/>
    </location>
</feature>
<keyword evidence="3" id="KW-1185">Reference proteome</keyword>
<dbReference type="Pfam" id="PF05257">
    <property type="entry name" value="CHAP"/>
    <property type="match status" value="1"/>
</dbReference>
<sequence length="264" mass="28599">MRYPGRIIKIGESDTKVVIALKKELNKMLVISRQPSLKLDTSQPEFDAATKQAVMLFQSQKVDSSGVPLKTDGQVGSLTWEALFGEESVVRNVNTTEFLSRVLAIAGDAADKKVVEQPRNSNKGPEVDEYLRTAGKPSGLAWCVAFIYYCFNTAATALQRSNPMVKTAGVLDHWNRCVKEKGARRITSAQAIADPSLIQPGMIFVMDHGGGLGHSGMIESVAGGIIFTIEGNTDASKTREGGGVYRLSRKIADINKGFIDYSGL</sequence>
<gene>
    <name evidence="2" type="ORF">DFR42_102536</name>
</gene>
<dbReference type="Proteomes" id="UP000247792">
    <property type="component" value="Unassembled WGS sequence"/>
</dbReference>
<evidence type="ECO:0000313" key="2">
    <source>
        <dbReference type="EMBL" id="PXX45308.1"/>
    </source>
</evidence>
<dbReference type="InterPro" id="IPR036366">
    <property type="entry name" value="PGBDSf"/>
</dbReference>
<dbReference type="RefSeq" id="WP_110254754.1">
    <property type="nucleotide sequence ID" value="NZ_QJKB01000002.1"/>
</dbReference>
<dbReference type="AlphaFoldDB" id="A0A318JB28"/>
<protein>
    <submittedName>
        <fullName evidence="2">CHAP domain-containing protein</fullName>
    </submittedName>
</protein>
<dbReference type="InterPro" id="IPR007921">
    <property type="entry name" value="CHAP_dom"/>
</dbReference>
<accession>A0A318JB28</accession>
<evidence type="ECO:0000313" key="3">
    <source>
        <dbReference type="Proteomes" id="UP000247792"/>
    </source>
</evidence>
<name>A0A318JB28_9BURK</name>
<dbReference type="EMBL" id="QJKB01000002">
    <property type="protein sequence ID" value="PXX45308.1"/>
    <property type="molecule type" value="Genomic_DNA"/>
</dbReference>
<dbReference type="Gene3D" id="1.10.101.10">
    <property type="entry name" value="PGBD-like superfamily/PGBD"/>
    <property type="match status" value="1"/>
</dbReference>
<organism evidence="2 3">
    <name type="scientific">Undibacterium pigrum</name>
    <dbReference type="NCBI Taxonomy" id="401470"/>
    <lineage>
        <taxon>Bacteria</taxon>
        <taxon>Pseudomonadati</taxon>
        <taxon>Pseudomonadota</taxon>
        <taxon>Betaproteobacteria</taxon>
        <taxon>Burkholderiales</taxon>
        <taxon>Oxalobacteraceae</taxon>
        <taxon>Undibacterium</taxon>
    </lineage>
</organism>
<comment type="caution">
    <text evidence="2">The sequence shown here is derived from an EMBL/GenBank/DDBJ whole genome shotgun (WGS) entry which is preliminary data.</text>
</comment>
<evidence type="ECO:0000259" key="1">
    <source>
        <dbReference type="Pfam" id="PF05257"/>
    </source>
</evidence>
<dbReference type="OrthoDB" id="5395100at2"/>
<reference evidence="2 3" key="1">
    <citation type="submission" date="2018-05" db="EMBL/GenBank/DDBJ databases">
        <title>Genomic Encyclopedia of Type Strains, Phase IV (KMG-IV): sequencing the most valuable type-strain genomes for metagenomic binning, comparative biology and taxonomic classification.</title>
        <authorList>
            <person name="Goeker M."/>
        </authorList>
    </citation>
    <scope>NUCLEOTIDE SEQUENCE [LARGE SCALE GENOMIC DNA]</scope>
    <source>
        <strain evidence="2 3">DSM 19792</strain>
    </source>
</reference>